<name>A0ABS5S6V5_9FLAO</name>
<dbReference type="InterPro" id="IPR026444">
    <property type="entry name" value="Secre_tail"/>
</dbReference>
<dbReference type="Proteomes" id="UP001297092">
    <property type="component" value="Unassembled WGS sequence"/>
</dbReference>
<feature type="domain" description="Secretion system C-terminal sorting" evidence="3">
    <location>
        <begin position="215"/>
        <end position="287"/>
    </location>
</feature>
<protein>
    <submittedName>
        <fullName evidence="4">T9SS type A sorting domain-containing protein</fullName>
    </submittedName>
</protein>
<accession>A0ABS5S6V5</accession>
<sequence length="288" mass="32538">MKKLLLVFSLLSFSNSFSQTYLPMLELGNVWNTVTYNYPDPVSISNQTYEITGQQTIGSFTYYTVDFSIFNWLLREDNGKVYCYNDSEGIDELLFDFTLEVGDEIFLDSSNQAYCYTIGGVYIDGEPITVSSTSIQFIAGTNRKVIEFQYQGTQVETWIEGIGSLNGIYPYAFTNFDSGAYLSCFTNNGNTHYFNGFTSCAILGMNDIEIDKIKLYPNPVSANALLSIPAHIDIQNIKIFDVFGRLVKDERVDNKSISIDGSVYKSGIYVYQLFSRSKLVKTDKFVVL</sequence>
<dbReference type="EMBL" id="JAHCTB010000005">
    <property type="protein sequence ID" value="MBT0608919.1"/>
    <property type="molecule type" value="Genomic_DNA"/>
</dbReference>
<evidence type="ECO:0000256" key="1">
    <source>
        <dbReference type="ARBA" id="ARBA00022729"/>
    </source>
</evidence>
<proteinExistence type="predicted"/>
<feature type="signal peptide" evidence="2">
    <location>
        <begin position="1"/>
        <end position="18"/>
    </location>
</feature>
<keyword evidence="5" id="KW-1185">Reference proteome</keyword>
<comment type="caution">
    <text evidence="4">The sequence shown here is derived from an EMBL/GenBank/DDBJ whole genome shotgun (WGS) entry which is preliminary data.</text>
</comment>
<evidence type="ECO:0000313" key="5">
    <source>
        <dbReference type="Proteomes" id="UP001297092"/>
    </source>
</evidence>
<keyword evidence="1 2" id="KW-0732">Signal</keyword>
<evidence type="ECO:0000259" key="3">
    <source>
        <dbReference type="Pfam" id="PF18962"/>
    </source>
</evidence>
<gene>
    <name evidence="4" type="ORF">KIV10_12060</name>
</gene>
<dbReference type="RefSeq" id="WP_214114099.1">
    <property type="nucleotide sequence ID" value="NZ_JAHCTB010000005.1"/>
</dbReference>
<organism evidence="4 5">
    <name type="scientific">Aequorivita echinoideorum</name>
    <dbReference type="NCBI Taxonomy" id="1549647"/>
    <lineage>
        <taxon>Bacteria</taxon>
        <taxon>Pseudomonadati</taxon>
        <taxon>Bacteroidota</taxon>
        <taxon>Flavobacteriia</taxon>
        <taxon>Flavobacteriales</taxon>
        <taxon>Flavobacteriaceae</taxon>
        <taxon>Aequorivita</taxon>
    </lineage>
</organism>
<dbReference type="Pfam" id="PF18962">
    <property type="entry name" value="Por_Secre_tail"/>
    <property type="match status" value="1"/>
</dbReference>
<feature type="chain" id="PRO_5047094515" evidence="2">
    <location>
        <begin position="19"/>
        <end position="288"/>
    </location>
</feature>
<evidence type="ECO:0000313" key="4">
    <source>
        <dbReference type="EMBL" id="MBT0608919.1"/>
    </source>
</evidence>
<dbReference type="NCBIfam" id="TIGR04183">
    <property type="entry name" value="Por_Secre_tail"/>
    <property type="match status" value="1"/>
</dbReference>
<reference evidence="4 5" key="1">
    <citation type="submission" date="2021-05" db="EMBL/GenBank/DDBJ databases">
        <title>Aequorivita echinoideorum JCM 30378 genome.</title>
        <authorList>
            <person name="Zhang H."/>
            <person name="Li C."/>
        </authorList>
    </citation>
    <scope>NUCLEOTIDE SEQUENCE [LARGE SCALE GENOMIC DNA]</scope>
    <source>
        <strain evidence="4 5">JCM30378</strain>
    </source>
</reference>
<evidence type="ECO:0000256" key="2">
    <source>
        <dbReference type="SAM" id="SignalP"/>
    </source>
</evidence>